<keyword evidence="3 6" id="KW-0719">Serine esterase</keyword>
<reference evidence="10" key="1">
    <citation type="journal article" date="2020" name="Fungal Divers.">
        <title>Resolving the Mortierellaceae phylogeny through synthesis of multi-gene phylogenetics and phylogenomics.</title>
        <authorList>
            <person name="Vandepol N."/>
            <person name="Liber J."/>
            <person name="Desiro A."/>
            <person name="Na H."/>
            <person name="Kennedy M."/>
            <person name="Barry K."/>
            <person name="Grigoriev I.V."/>
            <person name="Miller A.N."/>
            <person name="O'Donnell K."/>
            <person name="Stajich J.E."/>
            <person name="Bonito G."/>
        </authorList>
    </citation>
    <scope>NUCLEOTIDE SEQUENCE</scope>
    <source>
        <strain evidence="10">NVP60</strain>
    </source>
</reference>
<sequence length="383" mass="42216">MTNDMLRNMYKGRPPPLPPHLDDDDDSTEGSDTLDSHSSSFLNPSPAVHPSKLRQDGGRGGLHSASNRFAPLEWNAFFQEKRLVTVPGQEAEGEADITFTVYETKGKLGAPVFVMHHGAGLAALSFALTAREIRKLVGDEVGVLSYDARGHGETTSGDEHNLSLDRLAKDLENVIHAVYGQHPPDIILVGHSMGGAVVSEAASRGKVPNLIGVAVLDIVEGVAIETLSYLHGWLERRPVNFRSIDKVIQWSLKSGTVRNVESARVSSPPLVKLIDGSTLENPCYGWRTDLAASEKYWKEWFTGLTEKFLSCRAGRLLVLAGTDRLDKDMTIAQMQGKFQMLVFPNSGHCVQEDDPERMARELVAFWKRNERLVLPPKPHSIHA</sequence>
<evidence type="ECO:0000259" key="9">
    <source>
        <dbReference type="Pfam" id="PF12697"/>
    </source>
</evidence>
<dbReference type="SUPFAM" id="SSF53474">
    <property type="entry name" value="alpha/beta-Hydrolases"/>
    <property type="match status" value="1"/>
</dbReference>
<dbReference type="EC" id="3.1.1.-" evidence="6"/>
<keyword evidence="11" id="KW-1185">Reference proteome</keyword>
<keyword evidence="4 6" id="KW-0378">Hydrolase</keyword>
<dbReference type="GO" id="GO:0051723">
    <property type="term" value="F:protein methylesterase activity"/>
    <property type="evidence" value="ECO:0007669"/>
    <property type="project" value="UniProtKB-EC"/>
</dbReference>
<evidence type="ECO:0000256" key="7">
    <source>
        <dbReference type="PIRSR" id="PIRSR022950-1"/>
    </source>
</evidence>
<comment type="function">
    <text evidence="6">Demethylates proteins that have been reversibly carboxymethylated.</text>
</comment>
<dbReference type="InterPro" id="IPR029058">
    <property type="entry name" value="AB_hydrolase_fold"/>
</dbReference>
<organism evidence="10 11">
    <name type="scientific">Linnemannia gamsii</name>
    <dbReference type="NCBI Taxonomy" id="64522"/>
    <lineage>
        <taxon>Eukaryota</taxon>
        <taxon>Fungi</taxon>
        <taxon>Fungi incertae sedis</taxon>
        <taxon>Mucoromycota</taxon>
        <taxon>Mortierellomycotina</taxon>
        <taxon>Mortierellomycetes</taxon>
        <taxon>Mortierellales</taxon>
        <taxon>Mortierellaceae</taxon>
        <taxon>Linnemannia</taxon>
    </lineage>
</organism>
<dbReference type="Proteomes" id="UP000823405">
    <property type="component" value="Unassembled WGS sequence"/>
</dbReference>
<comment type="similarity">
    <text evidence="1 6">Belongs to the AB hydrolase superfamily.</text>
</comment>
<protein>
    <recommendedName>
        <fullName evidence="2 6">Protein phosphatase methylesterase 1</fullName>
        <shortName evidence="6">PME-1</shortName>
        <ecNumber evidence="6">3.1.1.-</ecNumber>
    </recommendedName>
</protein>
<feature type="region of interest" description="Disordered" evidence="8">
    <location>
        <begin position="1"/>
        <end position="65"/>
    </location>
</feature>
<dbReference type="Gene3D" id="3.40.50.1820">
    <property type="entry name" value="alpha/beta hydrolase"/>
    <property type="match status" value="1"/>
</dbReference>
<evidence type="ECO:0000256" key="8">
    <source>
        <dbReference type="SAM" id="MobiDB-lite"/>
    </source>
</evidence>
<evidence type="ECO:0000256" key="1">
    <source>
        <dbReference type="ARBA" id="ARBA00008645"/>
    </source>
</evidence>
<evidence type="ECO:0000256" key="6">
    <source>
        <dbReference type="PIRNR" id="PIRNR022950"/>
    </source>
</evidence>
<evidence type="ECO:0000313" key="11">
    <source>
        <dbReference type="Proteomes" id="UP000823405"/>
    </source>
</evidence>
<dbReference type="OrthoDB" id="194865at2759"/>
<dbReference type="PIRSF" id="PIRSF022950">
    <property type="entry name" value="PPase_methylesterase_euk"/>
    <property type="match status" value="1"/>
</dbReference>
<evidence type="ECO:0000313" key="10">
    <source>
        <dbReference type="EMBL" id="KAG0300083.1"/>
    </source>
</evidence>
<feature type="active site" evidence="7">
    <location>
        <position position="348"/>
    </location>
</feature>
<dbReference type="AlphaFoldDB" id="A0A9P6QX69"/>
<dbReference type="Pfam" id="PF12697">
    <property type="entry name" value="Abhydrolase_6"/>
    <property type="match status" value="1"/>
</dbReference>
<name>A0A9P6QX69_9FUNG</name>
<proteinExistence type="inferred from homology"/>
<feature type="active site" evidence="7">
    <location>
        <position position="192"/>
    </location>
</feature>
<comment type="catalytic activity">
    <reaction evidence="5">
        <text>[phosphatase 2A protein]-C-terminal L-leucine methyl ester + H2O = [phosphatase 2A protein]-C-terminal L-leucine + methanol + H(+)</text>
        <dbReference type="Rhea" id="RHEA:48548"/>
        <dbReference type="Rhea" id="RHEA-COMP:12134"/>
        <dbReference type="Rhea" id="RHEA-COMP:12135"/>
        <dbReference type="ChEBI" id="CHEBI:15377"/>
        <dbReference type="ChEBI" id="CHEBI:15378"/>
        <dbReference type="ChEBI" id="CHEBI:17790"/>
        <dbReference type="ChEBI" id="CHEBI:90516"/>
        <dbReference type="ChEBI" id="CHEBI:90517"/>
        <dbReference type="EC" id="3.1.1.89"/>
    </reaction>
</comment>
<evidence type="ECO:0000256" key="3">
    <source>
        <dbReference type="ARBA" id="ARBA00022487"/>
    </source>
</evidence>
<evidence type="ECO:0000256" key="4">
    <source>
        <dbReference type="ARBA" id="ARBA00022801"/>
    </source>
</evidence>
<dbReference type="PANTHER" id="PTHR14189:SF0">
    <property type="entry name" value="PROTEIN PHOSPHATASE METHYLESTERASE 1"/>
    <property type="match status" value="1"/>
</dbReference>
<dbReference type="InterPro" id="IPR016812">
    <property type="entry name" value="PPase_methylesterase_euk"/>
</dbReference>
<accession>A0A9P6QX69</accession>
<evidence type="ECO:0000256" key="5">
    <source>
        <dbReference type="ARBA" id="ARBA00049203"/>
    </source>
</evidence>
<feature type="active site" evidence="7">
    <location>
        <position position="217"/>
    </location>
</feature>
<dbReference type="PANTHER" id="PTHR14189">
    <property type="entry name" value="PROTEIN PHOSPHATASE METHYLESTERASE-1 RELATED"/>
    <property type="match status" value="1"/>
</dbReference>
<evidence type="ECO:0000256" key="2">
    <source>
        <dbReference type="ARBA" id="ARBA00020672"/>
    </source>
</evidence>
<dbReference type="EMBL" id="JAAAIN010001803">
    <property type="protein sequence ID" value="KAG0300083.1"/>
    <property type="molecule type" value="Genomic_DNA"/>
</dbReference>
<comment type="caution">
    <text evidence="10">The sequence shown here is derived from an EMBL/GenBank/DDBJ whole genome shotgun (WGS) entry which is preliminary data.</text>
</comment>
<dbReference type="InterPro" id="IPR000073">
    <property type="entry name" value="AB_hydrolase_1"/>
</dbReference>
<feature type="domain" description="AB hydrolase-1" evidence="9">
    <location>
        <begin position="113"/>
        <end position="360"/>
    </location>
</feature>
<gene>
    <name evidence="10" type="ORF">BGZ97_003425</name>
</gene>